<comment type="similarity">
    <text evidence="1 5">Belongs to the metallo-dependent hydrolases superfamily. NagA family.</text>
</comment>
<dbReference type="InterPro" id="IPR006680">
    <property type="entry name" value="Amidohydro-rel"/>
</dbReference>
<dbReference type="PIRSF" id="PIRSF038994">
    <property type="entry name" value="NagA"/>
    <property type="match status" value="1"/>
</dbReference>
<keyword evidence="2 8" id="KW-0479">Metal-binding</keyword>
<dbReference type="Gene3D" id="2.30.40.10">
    <property type="entry name" value="Urease, subunit C, domain 1"/>
    <property type="match status" value="1"/>
</dbReference>
<organism evidence="10 11">
    <name type="scientific">Ilumatobacter coccineus</name>
    <dbReference type="NCBI Taxonomy" id="467094"/>
    <lineage>
        <taxon>Bacteria</taxon>
        <taxon>Bacillati</taxon>
        <taxon>Actinomycetota</taxon>
        <taxon>Acidimicrobiia</taxon>
        <taxon>Acidimicrobiales</taxon>
        <taxon>Ilumatobacteraceae</taxon>
        <taxon>Ilumatobacter</taxon>
    </lineage>
</organism>
<evidence type="ECO:0000256" key="4">
    <source>
        <dbReference type="ARBA" id="ARBA00023277"/>
    </source>
</evidence>
<keyword evidence="3 5" id="KW-0378">Hydrolase</keyword>
<evidence type="ECO:0000256" key="2">
    <source>
        <dbReference type="ARBA" id="ARBA00022723"/>
    </source>
</evidence>
<feature type="binding site" evidence="7">
    <location>
        <position position="239"/>
    </location>
    <ligand>
        <name>substrate</name>
    </ligand>
</feature>
<dbReference type="PANTHER" id="PTHR11113:SF14">
    <property type="entry name" value="N-ACETYLGLUCOSAMINE-6-PHOSPHATE DEACETYLASE"/>
    <property type="match status" value="1"/>
</dbReference>
<dbReference type="GO" id="GO:0006046">
    <property type="term" value="P:N-acetylglucosamine catabolic process"/>
    <property type="evidence" value="ECO:0007669"/>
    <property type="project" value="TreeGrafter"/>
</dbReference>
<dbReference type="EMBL" id="PDSL01000050">
    <property type="protein sequence ID" value="PIE32379.1"/>
    <property type="molecule type" value="Genomic_DNA"/>
</dbReference>
<evidence type="ECO:0000256" key="5">
    <source>
        <dbReference type="PIRNR" id="PIRNR038994"/>
    </source>
</evidence>
<comment type="cofactor">
    <cofactor evidence="8">
        <name>a divalent metal cation</name>
        <dbReference type="ChEBI" id="CHEBI:60240"/>
    </cofactor>
    <text evidence="8">Binds 1 divalent metal cation per subunit.</text>
</comment>
<evidence type="ECO:0000256" key="8">
    <source>
        <dbReference type="PIRSR" id="PIRSR038994-3"/>
    </source>
</evidence>
<gene>
    <name evidence="10" type="ORF">CSA55_03460</name>
</gene>
<dbReference type="InterPro" id="IPR011059">
    <property type="entry name" value="Metal-dep_hydrolase_composite"/>
</dbReference>
<feature type="binding site" evidence="7">
    <location>
        <begin position="204"/>
        <end position="205"/>
    </location>
    <ligand>
        <name>substrate</name>
    </ligand>
</feature>
<feature type="binding site" evidence="8">
    <location>
        <position position="201"/>
    </location>
    <ligand>
        <name>Zn(2+)</name>
        <dbReference type="ChEBI" id="CHEBI:29105"/>
    </ligand>
</feature>
<keyword evidence="4 5" id="KW-0119">Carbohydrate metabolism</keyword>
<feature type="binding site" evidence="7">
    <location>
        <position position="212"/>
    </location>
    <ligand>
        <name>substrate</name>
    </ligand>
</feature>
<accession>A0A2G6KC47</accession>
<feature type="binding site" evidence="8">
    <location>
        <position position="175"/>
    </location>
    <ligand>
        <name>Zn(2+)</name>
        <dbReference type="ChEBI" id="CHEBI:29105"/>
    </ligand>
</feature>
<evidence type="ECO:0000256" key="6">
    <source>
        <dbReference type="PIRSR" id="PIRSR038994-1"/>
    </source>
</evidence>
<evidence type="ECO:0000313" key="11">
    <source>
        <dbReference type="Proteomes" id="UP000230914"/>
    </source>
</evidence>
<feature type="binding site" evidence="7">
    <location>
        <begin position="295"/>
        <end position="297"/>
    </location>
    <ligand>
        <name>substrate</name>
    </ligand>
</feature>
<dbReference type="AlphaFoldDB" id="A0A2G6KC47"/>
<dbReference type="InterPro" id="IPR032466">
    <property type="entry name" value="Metal_Hydrolase"/>
</dbReference>
<protein>
    <submittedName>
        <fullName evidence="10">N-acetylglucosamine-6-phosphate deacetylase</fullName>
    </submittedName>
</protein>
<name>A0A2G6KC47_9ACTN</name>
<feature type="binding site" evidence="7">
    <location>
        <position position="120"/>
    </location>
    <ligand>
        <name>substrate</name>
    </ligand>
</feature>
<dbReference type="GO" id="GO:0046872">
    <property type="term" value="F:metal ion binding"/>
    <property type="evidence" value="ECO:0007669"/>
    <property type="project" value="UniProtKB-KW"/>
</dbReference>
<reference evidence="10 11" key="1">
    <citation type="submission" date="2017-10" db="EMBL/GenBank/DDBJ databases">
        <title>Novel microbial diversity and functional potential in the marine mammal oral microbiome.</title>
        <authorList>
            <person name="Dudek N.K."/>
            <person name="Sun C.L."/>
            <person name="Burstein D."/>
            <person name="Kantor R.S."/>
            <person name="Aliaga Goltsman D.S."/>
            <person name="Bik E.M."/>
            <person name="Thomas B.C."/>
            <person name="Banfield J.F."/>
            <person name="Relman D.A."/>
        </authorList>
    </citation>
    <scope>NUCLEOTIDE SEQUENCE [LARGE SCALE GENOMIC DNA]</scope>
    <source>
        <strain evidence="10">DOLJORAL78_61_10</strain>
    </source>
</reference>
<proteinExistence type="inferred from homology"/>
<dbReference type="InterPro" id="IPR003764">
    <property type="entry name" value="GlcNAc_6-P_deAcase"/>
</dbReference>
<dbReference type="PANTHER" id="PTHR11113">
    <property type="entry name" value="N-ACETYLGLUCOSAMINE-6-PHOSPHATE DEACETYLASE"/>
    <property type="match status" value="1"/>
</dbReference>
<evidence type="ECO:0000256" key="3">
    <source>
        <dbReference type="ARBA" id="ARBA00022801"/>
    </source>
</evidence>
<feature type="domain" description="Amidohydrolase-related" evidence="9">
    <location>
        <begin position="38"/>
        <end position="362"/>
    </location>
</feature>
<evidence type="ECO:0000313" key="10">
    <source>
        <dbReference type="EMBL" id="PIE32379.1"/>
    </source>
</evidence>
<sequence length="377" mass="38592">MTCTVSGTPIGADTPVTITIQDDRIVEITDGGDPSLRLAPGLVDTHCHGGGGHEFGIGDTAIAAGLHHRSGTTTVIASLVTATANDLSDRITHLVPSVADQTIGGIHLEGPFLSSHHCGAQDPAALADPSADLTRRWIDEGQGGIKMMTIAPELPGAGPTIAVLNDHEVRVALGHTAASADQVNAAIAAQRAQPTSLIATHLFNGMAPPHHRSPGAALACLAAGASDEMYVEIIADGIHLADATITATFAIAGDRVTLISDATPATGLGDGRFLLGRLEVEVEGRVSRLAGGGSIAGSVSTLFDTVRYAISAGVRPEQAFAAATTVPARSLGLDAGTLAVGSLADILVMTPDYDLVEVWRHGQQLDPLPHLSPKEIP</sequence>
<dbReference type="SUPFAM" id="SSF51556">
    <property type="entry name" value="Metallo-dependent hydrolases"/>
    <property type="match status" value="1"/>
</dbReference>
<evidence type="ECO:0000256" key="1">
    <source>
        <dbReference type="ARBA" id="ARBA00010716"/>
    </source>
</evidence>
<dbReference type="GO" id="GO:0008448">
    <property type="term" value="F:N-acetylglucosamine-6-phosphate deacetylase activity"/>
    <property type="evidence" value="ECO:0007669"/>
    <property type="project" value="InterPro"/>
</dbReference>
<feature type="active site" description="Proton donor/acceptor" evidence="6">
    <location>
        <position position="261"/>
    </location>
</feature>
<comment type="caution">
    <text evidence="10">The sequence shown here is derived from an EMBL/GenBank/DDBJ whole genome shotgun (WGS) entry which is preliminary data.</text>
</comment>
<dbReference type="Pfam" id="PF01979">
    <property type="entry name" value="Amidohydro_1"/>
    <property type="match status" value="1"/>
</dbReference>
<feature type="binding site" evidence="8">
    <location>
        <position position="109"/>
    </location>
    <ligand>
        <name>Zn(2+)</name>
        <dbReference type="ChEBI" id="CHEBI:29105"/>
    </ligand>
</feature>
<evidence type="ECO:0000259" key="9">
    <source>
        <dbReference type="Pfam" id="PF01979"/>
    </source>
</evidence>
<dbReference type="Gene3D" id="3.20.20.140">
    <property type="entry name" value="Metal-dependent hydrolases"/>
    <property type="match status" value="1"/>
</dbReference>
<evidence type="ECO:0000256" key="7">
    <source>
        <dbReference type="PIRSR" id="PIRSR038994-2"/>
    </source>
</evidence>
<dbReference type="SUPFAM" id="SSF51338">
    <property type="entry name" value="Composite domain of metallo-dependent hydrolases"/>
    <property type="match status" value="1"/>
</dbReference>
<dbReference type="Proteomes" id="UP000230914">
    <property type="component" value="Unassembled WGS sequence"/>
</dbReference>